<evidence type="ECO:0000256" key="6">
    <source>
        <dbReference type="ARBA" id="ARBA00023136"/>
    </source>
</evidence>
<keyword evidence="3" id="KW-1003">Cell membrane</keyword>
<evidence type="ECO:0000256" key="5">
    <source>
        <dbReference type="ARBA" id="ARBA00022989"/>
    </source>
</evidence>
<dbReference type="EMBL" id="CP090978">
    <property type="protein sequence ID" value="UJF32638.1"/>
    <property type="molecule type" value="Genomic_DNA"/>
</dbReference>
<dbReference type="CDD" id="cd06261">
    <property type="entry name" value="TM_PBP2"/>
    <property type="match status" value="1"/>
</dbReference>
<feature type="domain" description="ABC transmembrane type-1" evidence="8">
    <location>
        <begin position="76"/>
        <end position="290"/>
    </location>
</feature>
<feature type="transmembrane region" description="Helical" evidence="7">
    <location>
        <begin position="12"/>
        <end position="36"/>
    </location>
</feature>
<dbReference type="InterPro" id="IPR000515">
    <property type="entry name" value="MetI-like"/>
</dbReference>
<evidence type="ECO:0000256" key="1">
    <source>
        <dbReference type="ARBA" id="ARBA00004651"/>
    </source>
</evidence>
<dbReference type="RefSeq" id="WP_235118986.1">
    <property type="nucleotide sequence ID" value="NZ_CP090978.1"/>
</dbReference>
<dbReference type="InterPro" id="IPR035906">
    <property type="entry name" value="MetI-like_sf"/>
</dbReference>
<keyword evidence="5 7" id="KW-1133">Transmembrane helix</keyword>
<evidence type="ECO:0000256" key="7">
    <source>
        <dbReference type="RuleBase" id="RU363032"/>
    </source>
</evidence>
<organism evidence="9 10">
    <name type="scientific">Paenibacillus hexagrammi</name>
    <dbReference type="NCBI Taxonomy" id="2908839"/>
    <lineage>
        <taxon>Bacteria</taxon>
        <taxon>Bacillati</taxon>
        <taxon>Bacillota</taxon>
        <taxon>Bacilli</taxon>
        <taxon>Bacillales</taxon>
        <taxon>Paenibacillaceae</taxon>
        <taxon>Paenibacillus</taxon>
    </lineage>
</organism>
<feature type="transmembrane region" description="Helical" evidence="7">
    <location>
        <begin position="269"/>
        <end position="291"/>
    </location>
</feature>
<dbReference type="Gene3D" id="1.10.3720.10">
    <property type="entry name" value="MetI-like"/>
    <property type="match status" value="1"/>
</dbReference>
<dbReference type="PROSITE" id="PS50928">
    <property type="entry name" value="ABC_TM1"/>
    <property type="match status" value="1"/>
</dbReference>
<dbReference type="PANTHER" id="PTHR43005">
    <property type="entry name" value="BLR7065 PROTEIN"/>
    <property type="match status" value="1"/>
</dbReference>
<evidence type="ECO:0000313" key="9">
    <source>
        <dbReference type="EMBL" id="UJF32638.1"/>
    </source>
</evidence>
<keyword evidence="4 7" id="KW-0812">Transmembrane</keyword>
<keyword evidence="2 7" id="KW-0813">Transport</keyword>
<proteinExistence type="inferred from homology"/>
<evidence type="ECO:0000256" key="4">
    <source>
        <dbReference type="ARBA" id="ARBA00022692"/>
    </source>
</evidence>
<feature type="transmembrane region" description="Helical" evidence="7">
    <location>
        <begin position="82"/>
        <end position="102"/>
    </location>
</feature>
<keyword evidence="10" id="KW-1185">Reference proteome</keyword>
<dbReference type="PANTHER" id="PTHR43005:SF2">
    <property type="entry name" value="INTEGRAL MEMBRANE SUGAR TRANSPORT PROTEIN"/>
    <property type="match status" value="1"/>
</dbReference>
<comment type="subcellular location">
    <subcellularLocation>
        <location evidence="1 7">Cell membrane</location>
        <topology evidence="1 7">Multi-pass membrane protein</topology>
    </subcellularLocation>
</comment>
<accession>A0ABY3SGN4</accession>
<evidence type="ECO:0000313" key="10">
    <source>
        <dbReference type="Proteomes" id="UP001649230"/>
    </source>
</evidence>
<dbReference type="Proteomes" id="UP001649230">
    <property type="component" value="Chromosome"/>
</dbReference>
<dbReference type="Pfam" id="PF00528">
    <property type="entry name" value="BPD_transp_1"/>
    <property type="match status" value="1"/>
</dbReference>
<evidence type="ECO:0000256" key="3">
    <source>
        <dbReference type="ARBA" id="ARBA00022475"/>
    </source>
</evidence>
<protein>
    <submittedName>
        <fullName evidence="9">Sugar ABC transporter permease</fullName>
    </submittedName>
</protein>
<comment type="similarity">
    <text evidence="7">Belongs to the binding-protein-dependent transport system permease family.</text>
</comment>
<reference evidence="9 10" key="1">
    <citation type="journal article" date="2024" name="Int. J. Syst. Evol. Microbiol.">
        <title>Paenibacillus hexagrammi sp. nov., a novel bacterium isolated from the gut content of Hexagrammos agrammus.</title>
        <authorList>
            <person name="Jung H.K."/>
            <person name="Kim D.G."/>
            <person name="Zin H."/>
            <person name="Park J."/>
            <person name="Jung H."/>
            <person name="Kim Y.O."/>
            <person name="Kong H.J."/>
            <person name="Kim J.W."/>
            <person name="Kim Y.S."/>
        </authorList>
    </citation>
    <scope>NUCLEOTIDE SEQUENCE [LARGE SCALE GENOMIC DNA]</scope>
    <source>
        <strain evidence="9 10">YPD9-1</strain>
    </source>
</reference>
<evidence type="ECO:0000259" key="8">
    <source>
        <dbReference type="PROSITE" id="PS50928"/>
    </source>
</evidence>
<gene>
    <name evidence="9" type="ORF">L0M14_23890</name>
</gene>
<keyword evidence="6 7" id="KW-0472">Membrane</keyword>
<name>A0ABY3SGN4_9BACL</name>
<evidence type="ECO:0000256" key="2">
    <source>
        <dbReference type="ARBA" id="ARBA00022448"/>
    </source>
</evidence>
<feature type="transmembrane region" description="Helical" evidence="7">
    <location>
        <begin position="109"/>
        <end position="130"/>
    </location>
</feature>
<dbReference type="SUPFAM" id="SSF161098">
    <property type="entry name" value="MetI-like"/>
    <property type="match status" value="1"/>
</dbReference>
<sequence>MNKKTTVNRWSTASLPYLFITPALLMIASFLFYPIANVFYYSFQTYNMSKPYYNGFAGLQNFVKVFTDDPMFYSSLWISVKWVFVQVCLQLVFGLLVALLLNQSFRVRWLFRTAAFLPWAISGVIASLIWSNMLNENIGIINHLLMAAGLIHNKIAWTANVHTVFGSVVIAEFWRGLPFFSITLLASLQTIPGELYESAKVDGAGRWKSFTHVTLPYLKNTIILTTLLRTAWEFNNIDLIFNLTGGGPAHATTTLTLYVAQLAVKSGDFGYGSAITVVTFCLLLIFSVVYLKISRFGKDDSQ</sequence>